<dbReference type="EMBL" id="JAENHL010000008">
    <property type="protein sequence ID" value="MBK1869603.1"/>
    <property type="molecule type" value="Genomic_DNA"/>
</dbReference>
<proteinExistence type="predicted"/>
<sequence>MSLRSLIVAIAVTFALAGCSGGPKLGERTTTTSTRNASFDGKNPAVLQGAAASSAEAVFSGAAIKTAGSNVVPPPEDYRISPLDVIEVSVFQVDELTRTVQVNSQGLISLPLIGAIKAGGKTGTELESEVARKLEAKYLQSPQVQVYVKEYTSQRVTVDGAVRKPGIFASTGRLSLLQAIALAEGLNEVADSSGVIVFRTIDNRRMAARFDLTAIRKGQSDDPMLRAGDVVMVDESKARTTFRDVKSALSIPGLFTLLAL</sequence>
<gene>
    <name evidence="1" type="ORF">JHL16_24800</name>
</gene>
<organism evidence="1 2">
    <name type="scientific">Taklimakanibacter albus</name>
    <dbReference type="NCBI Taxonomy" id="2800327"/>
    <lineage>
        <taxon>Bacteria</taxon>
        <taxon>Pseudomonadati</taxon>
        <taxon>Pseudomonadota</taxon>
        <taxon>Alphaproteobacteria</taxon>
        <taxon>Hyphomicrobiales</taxon>
        <taxon>Aestuariivirgaceae</taxon>
        <taxon>Taklimakanibacter</taxon>
    </lineage>
</organism>
<reference evidence="1" key="1">
    <citation type="submission" date="2021-01" db="EMBL/GenBank/DDBJ databases">
        <authorList>
            <person name="Sun Q."/>
        </authorList>
    </citation>
    <scope>NUCLEOTIDE SEQUENCE</scope>
    <source>
        <strain evidence="1">YIM B02566</strain>
    </source>
</reference>
<accession>A0ACC5RB37</accession>
<evidence type="ECO:0000313" key="1">
    <source>
        <dbReference type="EMBL" id="MBK1869603.1"/>
    </source>
</evidence>
<name>A0ACC5RB37_9HYPH</name>
<dbReference type="Proteomes" id="UP000616151">
    <property type="component" value="Unassembled WGS sequence"/>
</dbReference>
<keyword evidence="2" id="KW-1185">Reference proteome</keyword>
<protein>
    <submittedName>
        <fullName evidence="1">Polysaccharide export protein</fullName>
    </submittedName>
</protein>
<comment type="caution">
    <text evidence="1">The sequence shown here is derived from an EMBL/GenBank/DDBJ whole genome shotgun (WGS) entry which is preliminary data.</text>
</comment>
<evidence type="ECO:0000313" key="2">
    <source>
        <dbReference type="Proteomes" id="UP000616151"/>
    </source>
</evidence>